<keyword evidence="1" id="KW-0472">Membrane</keyword>
<keyword evidence="3" id="KW-1185">Reference proteome</keyword>
<accession>A0A2A6RKW8</accession>
<name>A0A2A6RKW8_9CHLR</name>
<keyword evidence="1" id="KW-0812">Transmembrane</keyword>
<feature type="transmembrane region" description="Helical" evidence="1">
    <location>
        <begin position="126"/>
        <end position="146"/>
    </location>
</feature>
<reference evidence="3" key="1">
    <citation type="submission" date="2017-08" db="EMBL/GenBank/DDBJ databases">
        <authorList>
            <person name="Grouzdev D.S."/>
            <person name="Gaisin V.A."/>
            <person name="Rysina M.S."/>
            <person name="Gorlenko V.M."/>
        </authorList>
    </citation>
    <scope>NUCLEOTIDE SEQUENCE [LARGE SCALE GENOMIC DNA]</scope>
    <source>
        <strain evidence="3">Kir15-3F</strain>
    </source>
</reference>
<protein>
    <submittedName>
        <fullName evidence="2">Uncharacterized protein</fullName>
    </submittedName>
</protein>
<proteinExistence type="predicted"/>
<feature type="transmembrane region" description="Helical" evidence="1">
    <location>
        <begin position="62"/>
        <end position="83"/>
    </location>
</feature>
<evidence type="ECO:0000313" key="2">
    <source>
        <dbReference type="EMBL" id="PDW03561.1"/>
    </source>
</evidence>
<keyword evidence="1" id="KW-1133">Transmembrane helix</keyword>
<feature type="transmembrane region" description="Helical" evidence="1">
    <location>
        <begin position="196"/>
        <end position="217"/>
    </location>
</feature>
<feature type="transmembrane region" description="Helical" evidence="1">
    <location>
        <begin position="167"/>
        <end position="190"/>
    </location>
</feature>
<gene>
    <name evidence="2" type="ORF">CJ255_08325</name>
</gene>
<evidence type="ECO:0000313" key="3">
    <source>
        <dbReference type="Proteomes" id="UP000220527"/>
    </source>
</evidence>
<dbReference type="Proteomes" id="UP000220527">
    <property type="component" value="Unassembled WGS sequence"/>
</dbReference>
<comment type="caution">
    <text evidence="2">The sequence shown here is derived from an EMBL/GenBank/DDBJ whole genome shotgun (WGS) entry which is preliminary data.</text>
</comment>
<feature type="transmembrane region" description="Helical" evidence="1">
    <location>
        <begin position="229"/>
        <end position="247"/>
    </location>
</feature>
<dbReference type="EMBL" id="NQWI01000027">
    <property type="protein sequence ID" value="PDW03561.1"/>
    <property type="molecule type" value="Genomic_DNA"/>
</dbReference>
<organism evidence="2 3">
    <name type="scientific">Candidatus Viridilinea mediisalina</name>
    <dbReference type="NCBI Taxonomy" id="2024553"/>
    <lineage>
        <taxon>Bacteria</taxon>
        <taxon>Bacillati</taxon>
        <taxon>Chloroflexota</taxon>
        <taxon>Chloroflexia</taxon>
        <taxon>Chloroflexales</taxon>
        <taxon>Chloroflexineae</taxon>
        <taxon>Oscillochloridaceae</taxon>
        <taxon>Candidatus Viridilinea</taxon>
    </lineage>
</organism>
<evidence type="ECO:0000256" key="1">
    <source>
        <dbReference type="SAM" id="Phobius"/>
    </source>
</evidence>
<dbReference type="RefSeq" id="WP_097643631.1">
    <property type="nucleotide sequence ID" value="NZ_NQWI01000027.1"/>
</dbReference>
<sequence>MKHEVSSDEALAAAETATKRLLNRFAEPQAIAAPPDLAARVLAALPERTPTPQARPWPRFSFAMGLVAALLLLMLSGMGLYAGTHFVVGESDMLAEVAPTSRLSTSLAVVWGNLPLQQTLTPNQPAIIGVASLATLAFSSAIALVWPCRTRGVALTLHQAPHQTLRLGLLVSLPMGLAMLLLSLSPLWLVLLLLPLAFLLHLPYLMGLAALGDALSIKVGWASMPPSSAIVGSGIILFGLLMLGLVVPLISVLLFYLLAGYGLGALLLSRGGVEGS</sequence>
<dbReference type="AlphaFoldDB" id="A0A2A6RKW8"/>